<evidence type="ECO:0000313" key="1">
    <source>
        <dbReference type="EMBL" id="EHK55657.1"/>
    </source>
</evidence>
<proteinExistence type="predicted"/>
<organism evidence="1 2">
    <name type="scientific">Mesorhizobium alhagi CCNWXJ12-2</name>
    <dbReference type="NCBI Taxonomy" id="1107882"/>
    <lineage>
        <taxon>Bacteria</taxon>
        <taxon>Pseudomonadati</taxon>
        <taxon>Pseudomonadota</taxon>
        <taxon>Alphaproteobacteria</taxon>
        <taxon>Hyphomicrobiales</taxon>
        <taxon>Phyllobacteriaceae</taxon>
        <taxon>Allomesorhizobium</taxon>
    </lineage>
</organism>
<dbReference type="OrthoDB" id="9815788at2"/>
<evidence type="ECO:0008006" key="3">
    <source>
        <dbReference type="Google" id="ProtNLM"/>
    </source>
</evidence>
<dbReference type="InterPro" id="IPR052517">
    <property type="entry name" value="GlcG_carb_metab_protein"/>
</dbReference>
<dbReference type="AlphaFoldDB" id="H0HUC7"/>
<dbReference type="Pfam" id="PF03928">
    <property type="entry name" value="HbpS-like"/>
    <property type="match status" value="1"/>
</dbReference>
<accession>H0HUC7</accession>
<dbReference type="SUPFAM" id="SSF143744">
    <property type="entry name" value="GlcG-like"/>
    <property type="match status" value="1"/>
</dbReference>
<gene>
    <name evidence="1" type="ORF">MAXJ12_18843</name>
</gene>
<dbReference type="RefSeq" id="WP_008837387.1">
    <property type="nucleotide sequence ID" value="NZ_AHAM01000150.1"/>
</dbReference>
<keyword evidence="2" id="KW-1185">Reference proteome</keyword>
<dbReference type="PANTHER" id="PTHR34309:SF1">
    <property type="entry name" value="PROTEIN GLCG"/>
    <property type="match status" value="1"/>
</dbReference>
<dbReference type="InterPro" id="IPR038084">
    <property type="entry name" value="PduO/GlcC-like_sf"/>
</dbReference>
<reference evidence="1 2" key="1">
    <citation type="journal article" date="2012" name="J. Bacteriol.">
        <title>Draft Genome Sequence of Mesorhizobium alhagi CCNWXJ12-2T, a Novel Salt-Resistant Species Isolated from the Desert of Northwestern China.</title>
        <authorList>
            <person name="Zhou M."/>
            <person name="Chen W."/>
            <person name="Chen H."/>
            <person name="Wei G."/>
        </authorList>
    </citation>
    <scope>NUCLEOTIDE SEQUENCE [LARGE SCALE GENOMIC DNA]</scope>
    <source>
        <strain evidence="1 2">CCNWXJ12-2</strain>
    </source>
</reference>
<dbReference type="InterPro" id="IPR005624">
    <property type="entry name" value="PduO/GlcC-like"/>
</dbReference>
<dbReference type="PANTHER" id="PTHR34309">
    <property type="entry name" value="SLR1406 PROTEIN"/>
    <property type="match status" value="1"/>
</dbReference>
<protein>
    <recommendedName>
        <fullName evidence="3">Heme-binding protein</fullName>
    </recommendedName>
</protein>
<name>H0HUC7_9HYPH</name>
<sequence>MSITHLQADIAIAAAVREATAIGVPMNIAVYDDGANMKAFVRMDGAFLGSADIAQNKARTAALFGFNTEALYEFVKPGGTSPGFDRTNGGLIVFAGGIPVRDGEGRLIGAIGVSGGAVAQDYQVAEAAITALAAGGFQEQPQAN</sequence>
<dbReference type="EMBL" id="AHAM01000150">
    <property type="protein sequence ID" value="EHK55657.1"/>
    <property type="molecule type" value="Genomic_DNA"/>
</dbReference>
<evidence type="ECO:0000313" key="2">
    <source>
        <dbReference type="Proteomes" id="UP000003250"/>
    </source>
</evidence>
<dbReference type="PATRIC" id="fig|1107882.3.peg.3689"/>
<dbReference type="Gene3D" id="3.30.450.150">
    <property type="entry name" value="Haem-degrading domain"/>
    <property type="match status" value="1"/>
</dbReference>
<dbReference type="Proteomes" id="UP000003250">
    <property type="component" value="Unassembled WGS sequence"/>
</dbReference>